<comment type="caution">
    <text evidence="2">The sequence shown here is derived from an EMBL/GenBank/DDBJ whole genome shotgun (WGS) entry which is preliminary data.</text>
</comment>
<name>A0A1R1MLI8_9BACT</name>
<accession>A0A1R1MLI8</accession>
<dbReference type="Gene3D" id="1.10.10.10">
    <property type="entry name" value="Winged helix-like DNA-binding domain superfamily/Winged helix DNA-binding domain"/>
    <property type="match status" value="1"/>
</dbReference>
<dbReference type="PANTHER" id="PTHR34293:SF1">
    <property type="entry name" value="HTH-TYPE TRANSCRIPTIONAL REGULATOR TRMBL2"/>
    <property type="match status" value="1"/>
</dbReference>
<evidence type="ECO:0000313" key="3">
    <source>
        <dbReference type="Proteomes" id="UP000187408"/>
    </source>
</evidence>
<organism evidence="2 3">
    <name type="scientific">Desulfurobacterium indicum</name>
    <dbReference type="NCBI Taxonomy" id="1914305"/>
    <lineage>
        <taxon>Bacteria</taxon>
        <taxon>Pseudomonadati</taxon>
        <taxon>Aquificota</taxon>
        <taxon>Aquificia</taxon>
        <taxon>Desulfurobacteriales</taxon>
        <taxon>Desulfurobacteriaceae</taxon>
        <taxon>Desulfurobacterium</taxon>
    </lineage>
</organism>
<dbReference type="RefSeq" id="WP_076712823.1">
    <property type="nucleotide sequence ID" value="NZ_MOEN01000011.1"/>
</dbReference>
<protein>
    <submittedName>
        <fullName evidence="2">Transcriptional regulator TrmB</fullName>
    </submittedName>
</protein>
<dbReference type="InterPro" id="IPR002831">
    <property type="entry name" value="Tscrpt_reg_TrmB_N"/>
</dbReference>
<sequence>MPKISIDETFVKLLNQYGLTSYEAKAYYALLILGEATATNVAKWAGIPQQRVYDALSALERKGFIHIKHTNPKKFLPFSPRKALENRITQLKLEFELKEQELKKLIPVIEGKVPEVRDKSYTGSQVMILEGNEAIVSKVIEMLSSAEKIVKISGIKPLYVLGCKGSLEKYVRQGVKLFAMGRFDKECVDEIKKLKGEFKEADVSFRYQLIVDDKKLLMVYVDNDNMPYGFYTENSLLIEPYIFYFDKAWESNGENC</sequence>
<dbReference type="SUPFAM" id="SSF46785">
    <property type="entry name" value="Winged helix' DNA-binding domain"/>
    <property type="match status" value="1"/>
</dbReference>
<dbReference type="EMBL" id="MOEN01000011">
    <property type="protein sequence ID" value="OMH40657.1"/>
    <property type="molecule type" value="Genomic_DNA"/>
</dbReference>
<dbReference type="OrthoDB" id="1493540at2"/>
<keyword evidence="3" id="KW-1185">Reference proteome</keyword>
<dbReference type="PANTHER" id="PTHR34293">
    <property type="entry name" value="HTH-TYPE TRANSCRIPTIONAL REGULATOR TRMBL2"/>
    <property type="match status" value="1"/>
</dbReference>
<gene>
    <name evidence="2" type="ORF">BLW93_03985</name>
</gene>
<feature type="domain" description="Transcription regulator TrmB N-terminal" evidence="1">
    <location>
        <begin position="14"/>
        <end position="80"/>
    </location>
</feature>
<dbReference type="InterPro" id="IPR036388">
    <property type="entry name" value="WH-like_DNA-bd_sf"/>
</dbReference>
<dbReference type="STRING" id="1914305.BLW93_03985"/>
<dbReference type="AlphaFoldDB" id="A0A1R1MLI8"/>
<proteinExistence type="predicted"/>
<dbReference type="Pfam" id="PF01978">
    <property type="entry name" value="TrmB"/>
    <property type="match status" value="1"/>
</dbReference>
<dbReference type="InterPro" id="IPR036390">
    <property type="entry name" value="WH_DNA-bd_sf"/>
</dbReference>
<reference evidence="2 3" key="1">
    <citation type="submission" date="2016-10" db="EMBL/GenBank/DDBJ databases">
        <title>Genome sequence of a sulfur-reducing bacterium Desulfurobacterium indicum K6013.</title>
        <authorList>
            <person name="Cao J."/>
            <person name="Shao Z."/>
            <person name="Alain K."/>
            <person name="Jebbar M."/>
        </authorList>
    </citation>
    <scope>NUCLEOTIDE SEQUENCE [LARGE SCALE GENOMIC DNA]</scope>
    <source>
        <strain evidence="2 3">K6013</strain>
    </source>
</reference>
<dbReference type="InterPro" id="IPR051797">
    <property type="entry name" value="TrmB-like"/>
</dbReference>
<dbReference type="Proteomes" id="UP000187408">
    <property type="component" value="Unassembled WGS sequence"/>
</dbReference>
<evidence type="ECO:0000259" key="1">
    <source>
        <dbReference type="Pfam" id="PF01978"/>
    </source>
</evidence>
<evidence type="ECO:0000313" key="2">
    <source>
        <dbReference type="EMBL" id="OMH40657.1"/>
    </source>
</evidence>